<dbReference type="RefSeq" id="WP_136339753.1">
    <property type="nucleotide sequence ID" value="NZ_SSMD01000006.1"/>
</dbReference>
<name>A0A4S3M870_9RHOB</name>
<evidence type="ECO:0000313" key="1">
    <source>
        <dbReference type="EMBL" id="THD72856.1"/>
    </source>
</evidence>
<dbReference type="OrthoDB" id="7876042at2"/>
<reference evidence="1 2" key="1">
    <citation type="submission" date="2019-04" db="EMBL/GenBank/DDBJ databases">
        <title>Draft genome sequence of Youngimonas vesicularis.</title>
        <authorList>
            <person name="Hameed A."/>
        </authorList>
    </citation>
    <scope>NUCLEOTIDE SEQUENCE [LARGE SCALE GENOMIC DNA]</scope>
    <source>
        <strain evidence="1 2">CC-AMW-E</strain>
    </source>
</reference>
<keyword evidence="2" id="KW-1185">Reference proteome</keyword>
<organism evidence="1 2">
    <name type="scientific">Thalassobius vesicularis</name>
    <dbReference type="NCBI Taxonomy" id="1294297"/>
    <lineage>
        <taxon>Bacteria</taxon>
        <taxon>Pseudomonadati</taxon>
        <taxon>Pseudomonadota</taxon>
        <taxon>Alphaproteobacteria</taxon>
        <taxon>Rhodobacterales</taxon>
        <taxon>Roseobacteraceae</taxon>
        <taxon>Thalassovita</taxon>
    </lineage>
</organism>
<dbReference type="AlphaFoldDB" id="A0A4S3M870"/>
<sequence>MTHSDLETIYEALAQGIDTAGEHAPVYLAKVALALAETLNDAPAALKIIADAQANLTR</sequence>
<dbReference type="EMBL" id="SSMD01000006">
    <property type="protein sequence ID" value="THD72856.1"/>
    <property type="molecule type" value="Genomic_DNA"/>
</dbReference>
<gene>
    <name evidence="1" type="ORF">E7681_13090</name>
</gene>
<comment type="caution">
    <text evidence="1">The sequence shown here is derived from an EMBL/GenBank/DDBJ whole genome shotgun (WGS) entry which is preliminary data.</text>
</comment>
<proteinExistence type="predicted"/>
<accession>A0A4S3M870</accession>
<dbReference type="Proteomes" id="UP000306113">
    <property type="component" value="Unassembled WGS sequence"/>
</dbReference>
<evidence type="ECO:0000313" key="2">
    <source>
        <dbReference type="Proteomes" id="UP000306113"/>
    </source>
</evidence>
<protein>
    <submittedName>
        <fullName evidence="1">DUF2783 domain-containing protein</fullName>
    </submittedName>
</protein>